<evidence type="ECO:0000256" key="2">
    <source>
        <dbReference type="ARBA" id="ARBA00022670"/>
    </source>
</evidence>
<dbReference type="Proteomes" id="UP000008461">
    <property type="component" value="Chromosome"/>
</dbReference>
<gene>
    <name evidence="8" type="ordered locus">Halhy_5862</name>
</gene>
<dbReference type="PANTHER" id="PTHR22726:SF1">
    <property type="entry name" value="METALLOENDOPEPTIDASE OMA1, MITOCHONDRIAL"/>
    <property type="match status" value="1"/>
</dbReference>
<dbReference type="KEGG" id="hhy:Halhy_5862"/>
<reference key="2">
    <citation type="submission" date="2011-04" db="EMBL/GenBank/DDBJ databases">
        <title>Complete sequence of chromosome of Haliscomenobacter hydrossis DSM 1100.</title>
        <authorList>
            <consortium name="US DOE Joint Genome Institute (JGI-PGF)"/>
            <person name="Lucas S."/>
            <person name="Han J."/>
            <person name="Lapidus A."/>
            <person name="Bruce D."/>
            <person name="Goodwin L."/>
            <person name="Pitluck S."/>
            <person name="Peters L."/>
            <person name="Kyrpides N."/>
            <person name="Mavromatis K."/>
            <person name="Ivanova N."/>
            <person name="Ovchinnikova G."/>
            <person name="Pagani I."/>
            <person name="Daligault H."/>
            <person name="Detter J.C."/>
            <person name="Han C."/>
            <person name="Land M."/>
            <person name="Hauser L."/>
            <person name="Markowitz V."/>
            <person name="Cheng J.-F."/>
            <person name="Hugenholtz P."/>
            <person name="Woyke T."/>
            <person name="Wu D."/>
            <person name="Verbarg S."/>
            <person name="Frueling A."/>
            <person name="Brambilla E."/>
            <person name="Klenk H.-P."/>
            <person name="Eisen J.A."/>
        </authorList>
    </citation>
    <scope>NUCLEOTIDE SEQUENCE</scope>
    <source>
        <strain>DSM 1100</strain>
    </source>
</reference>
<dbReference type="HOGENOM" id="CLU_022121_0_0_10"/>
<dbReference type="GO" id="GO:0046872">
    <property type="term" value="F:metal ion binding"/>
    <property type="evidence" value="ECO:0007669"/>
    <property type="project" value="UniProtKB-KW"/>
</dbReference>
<dbReference type="GO" id="GO:0051603">
    <property type="term" value="P:proteolysis involved in protein catabolic process"/>
    <property type="evidence" value="ECO:0007669"/>
    <property type="project" value="TreeGrafter"/>
</dbReference>
<keyword evidence="4" id="KW-0378">Hydrolase</keyword>
<evidence type="ECO:0000313" key="9">
    <source>
        <dbReference type="Proteomes" id="UP000008461"/>
    </source>
</evidence>
<reference evidence="8 9" key="1">
    <citation type="journal article" date="2011" name="Stand. Genomic Sci.">
        <title>Complete genome sequence of Haliscomenobacter hydrossis type strain (O).</title>
        <authorList>
            <consortium name="US DOE Joint Genome Institute (JGI-PGF)"/>
            <person name="Daligault H."/>
            <person name="Lapidus A."/>
            <person name="Zeytun A."/>
            <person name="Nolan M."/>
            <person name="Lucas S."/>
            <person name="Del Rio T.G."/>
            <person name="Tice H."/>
            <person name="Cheng J.F."/>
            <person name="Tapia R."/>
            <person name="Han C."/>
            <person name="Goodwin L."/>
            <person name="Pitluck S."/>
            <person name="Liolios K."/>
            <person name="Pagani I."/>
            <person name="Ivanova N."/>
            <person name="Huntemann M."/>
            <person name="Mavromatis K."/>
            <person name="Mikhailova N."/>
            <person name="Pati A."/>
            <person name="Chen A."/>
            <person name="Palaniappan K."/>
            <person name="Land M."/>
            <person name="Hauser L."/>
            <person name="Brambilla E.M."/>
            <person name="Rohde M."/>
            <person name="Verbarg S."/>
            <person name="Goker M."/>
            <person name="Bristow J."/>
            <person name="Eisen J.A."/>
            <person name="Markowitz V."/>
            <person name="Hugenholtz P."/>
            <person name="Kyrpides N.C."/>
            <person name="Klenk H.P."/>
            <person name="Woyke T."/>
        </authorList>
    </citation>
    <scope>NUCLEOTIDE SEQUENCE [LARGE SCALE GENOMIC DNA]</scope>
    <source>
        <strain evidence="9">ATCC 27775 / DSM 1100 / LMG 10767 / O</strain>
    </source>
</reference>
<dbReference type="InterPro" id="IPR051156">
    <property type="entry name" value="Mito/Outer_Membr_Metalloprot"/>
</dbReference>
<evidence type="ECO:0000256" key="4">
    <source>
        <dbReference type="ARBA" id="ARBA00022801"/>
    </source>
</evidence>
<keyword evidence="9" id="KW-1185">Reference proteome</keyword>
<comment type="cofactor">
    <cofactor evidence="1">
        <name>Zn(2+)</name>
        <dbReference type="ChEBI" id="CHEBI:29105"/>
    </cofactor>
</comment>
<dbReference type="AlphaFoldDB" id="F4KZ31"/>
<accession>F4KZ31</accession>
<dbReference type="GO" id="GO:0004222">
    <property type="term" value="F:metalloendopeptidase activity"/>
    <property type="evidence" value="ECO:0007669"/>
    <property type="project" value="InterPro"/>
</dbReference>
<evidence type="ECO:0000256" key="3">
    <source>
        <dbReference type="ARBA" id="ARBA00022723"/>
    </source>
</evidence>
<keyword evidence="6" id="KW-0482">Metalloprotease</keyword>
<evidence type="ECO:0000259" key="7">
    <source>
        <dbReference type="Pfam" id="PF01435"/>
    </source>
</evidence>
<dbReference type="CDD" id="cd07324">
    <property type="entry name" value="M48C_Oma1-like"/>
    <property type="match status" value="1"/>
</dbReference>
<dbReference type="EMBL" id="CP002691">
    <property type="protein sequence ID" value="AEE53685.1"/>
    <property type="molecule type" value="Genomic_DNA"/>
</dbReference>
<protein>
    <submittedName>
        <fullName evidence="8">Peptidase M48 Ste24p</fullName>
    </submittedName>
</protein>
<keyword evidence="2" id="KW-0645">Protease</keyword>
<dbReference type="PANTHER" id="PTHR22726">
    <property type="entry name" value="METALLOENDOPEPTIDASE OMA1"/>
    <property type="match status" value="1"/>
</dbReference>
<sequence>MCPTSTGNQFLIHDSFLMKKLILFLITFGVALVVEAQDFNHYQPLQCSGSIPADFITPSSKKYKSEIKKIASADYNTLEKKDRENFALESSFVLDDLLQSGIVLFNDPVTLYLNEVCAQLTKWTPPNKPIRVYALRSTAVNAFATEQGAIFVTLGLLAQLENEAQLAYIIAHEIIHVLEGHPIDLFLEAESIERNSTQRSVLGSTTFDDKILAKNRYSKELETAADTKGLDLVLKTDYSTATLNTVFDVLKYSYLPFDEVAFERSFFETVDFKFPDGYWINTVNAIQGEDEFSDDSKSDHPNIGQRRLALTQALKNNAGAGTKNFVLAEERFFTVQKIARFELPLLHLRHGELSDAIYTAYLLERETPSVYLQKCLLKSLYLHAKYLNDGDYTFEVKTDSIEGEIQRVFKFLQSIDKKEATVFALQKAWKQHKQHPEDQETKLILDDLFVEMAQHFKNLDFFLLKTTAIEPESPKVDTTNTTKPKIRSKFDRIKEKQQQEPEVKKSNFLNTAFDEFINDAAFKAAFEQGQKAYNERIAAEKNLADWKKNQRKESLQGANLGIPKIVVVNPFYLKLNEKKDNPVLYIDTENGQNSFRGLMQEVATKSGLKTVFLDVENLKESQADRFNDIRDLNEWFSEQVQFSDLSLTPGIQQEKINAIASKYDTDYFLWTGAISLLPKGHNAVQPLFGGLIFWPQLPWAIANAVKPKYDLLYFAILFDVKTMKRRVIKFEYFRYSDFTSVIKAHGYDAFLQIKQKD</sequence>
<dbReference type="eggNOG" id="COG4783">
    <property type="taxonomic scope" value="Bacteria"/>
</dbReference>
<proteinExistence type="predicted"/>
<evidence type="ECO:0000256" key="6">
    <source>
        <dbReference type="ARBA" id="ARBA00023049"/>
    </source>
</evidence>
<evidence type="ECO:0000256" key="5">
    <source>
        <dbReference type="ARBA" id="ARBA00022833"/>
    </source>
</evidence>
<keyword evidence="3" id="KW-0479">Metal-binding</keyword>
<name>F4KZ31_HALH1</name>
<evidence type="ECO:0000313" key="8">
    <source>
        <dbReference type="EMBL" id="AEE53685.1"/>
    </source>
</evidence>
<evidence type="ECO:0000256" key="1">
    <source>
        <dbReference type="ARBA" id="ARBA00001947"/>
    </source>
</evidence>
<dbReference type="STRING" id="760192.Halhy_5862"/>
<dbReference type="GO" id="GO:0016020">
    <property type="term" value="C:membrane"/>
    <property type="evidence" value="ECO:0007669"/>
    <property type="project" value="TreeGrafter"/>
</dbReference>
<dbReference type="Gene3D" id="3.30.2010.10">
    <property type="entry name" value="Metalloproteases ('zincins'), catalytic domain"/>
    <property type="match status" value="1"/>
</dbReference>
<keyword evidence="5" id="KW-0862">Zinc</keyword>
<feature type="domain" description="Peptidase M48" evidence="7">
    <location>
        <begin position="125"/>
        <end position="307"/>
    </location>
</feature>
<organism evidence="8 9">
    <name type="scientific">Haliscomenobacter hydrossis (strain ATCC 27775 / DSM 1100 / LMG 10767 / O)</name>
    <dbReference type="NCBI Taxonomy" id="760192"/>
    <lineage>
        <taxon>Bacteria</taxon>
        <taxon>Pseudomonadati</taxon>
        <taxon>Bacteroidota</taxon>
        <taxon>Saprospiria</taxon>
        <taxon>Saprospirales</taxon>
        <taxon>Haliscomenobacteraceae</taxon>
        <taxon>Haliscomenobacter</taxon>
    </lineage>
</organism>
<dbReference type="InterPro" id="IPR001915">
    <property type="entry name" value="Peptidase_M48"/>
</dbReference>
<dbReference type="Pfam" id="PF01435">
    <property type="entry name" value="Peptidase_M48"/>
    <property type="match status" value="1"/>
</dbReference>